<sequence>MADRYQDRNFSADTAQRAEADPLAELARLIGQTDPFGSANKPPPPHPLQSRANVRPQQYQPQADDEDAPPAGPPPWMQRARQEAVVPPPVQPAPVQHTEYDEPEQDDQPKPVHPLHRYAAQQTQPAPAPVAQYRPVETPRQPETFDEEPHYQGGGQNGDPSRYDDALYGELEAGQQDLQRDPAYPDDPYAYEGYEEEPEPRKRRSGLITVAAVVALAVVGTGAALGYRNYVGSPRSGEPPIIKADNTPTKVIPAQADAPAKTPDRMATGDGTEKIVSREETPVDVNSKTAGPRVVFPPLNANANPPPAASVQTTQPAPAPVNANGTLPNNEPRKVRTLAVKGDGPDGTQATSAVPAKPAAAAKPPVSRGNPAAANASVNAPMSLAPGQAEAAPAAPPTRVASTSTASVGGGGGYLVQVSSQKNEADAQSSYRTLQGKYRSVLGSQPLVVKRVDLGEKGVYYRAFAGPFASSEEASQVCKSLMSAGGPQCLIQRN</sequence>
<dbReference type="AlphaFoldDB" id="A0A973W175"/>
<dbReference type="RefSeq" id="WP_166205182.1">
    <property type="nucleotide sequence ID" value="NZ_CP088285.1"/>
</dbReference>
<feature type="compositionally biased region" description="Basic and acidic residues" evidence="1">
    <location>
        <begin position="271"/>
        <end position="281"/>
    </location>
</feature>
<evidence type="ECO:0000313" key="5">
    <source>
        <dbReference type="EMBL" id="WXC76635.1"/>
    </source>
</evidence>
<accession>A0A973W175</accession>
<dbReference type="Proteomes" id="UP001432046">
    <property type="component" value="Chromosome"/>
</dbReference>
<evidence type="ECO:0000313" key="6">
    <source>
        <dbReference type="Proteomes" id="UP001432046"/>
    </source>
</evidence>
<feature type="compositionally biased region" description="Low complexity" evidence="1">
    <location>
        <begin position="353"/>
        <end position="374"/>
    </location>
</feature>
<name>A0A973W175_9BRAD</name>
<dbReference type="EMBL" id="JAAOLE020000001">
    <property type="protein sequence ID" value="NVI45728.1"/>
    <property type="molecule type" value="Genomic_DNA"/>
</dbReference>
<feature type="region of interest" description="Disordered" evidence="1">
    <location>
        <begin position="232"/>
        <end position="374"/>
    </location>
</feature>
<protein>
    <submittedName>
        <fullName evidence="4">SPOR domain-containing protein</fullName>
    </submittedName>
</protein>
<dbReference type="InterPro" id="IPR007730">
    <property type="entry name" value="SPOR-like_dom"/>
</dbReference>
<keyword evidence="2" id="KW-0472">Membrane</keyword>
<reference evidence="4" key="1">
    <citation type="submission" date="2020-06" db="EMBL/GenBank/DDBJ databases">
        <title>Whole Genome Sequence of Bradyrhizobium sp. Strain 1S1.</title>
        <authorList>
            <person name="Bromfield E.S.P."/>
            <person name="Cloutier S."/>
        </authorList>
    </citation>
    <scope>NUCLEOTIDE SEQUENCE [LARGE SCALE GENOMIC DNA]</scope>
    <source>
        <strain evidence="4">1S1</strain>
    </source>
</reference>
<dbReference type="GO" id="GO:0042834">
    <property type="term" value="F:peptidoglycan binding"/>
    <property type="evidence" value="ECO:0007669"/>
    <property type="project" value="InterPro"/>
</dbReference>
<evidence type="ECO:0000313" key="4">
    <source>
        <dbReference type="EMBL" id="NVI45728.1"/>
    </source>
</evidence>
<organism evidence="4">
    <name type="scientific">Bradyrhizobium septentrionale</name>
    <dbReference type="NCBI Taxonomy" id="1404411"/>
    <lineage>
        <taxon>Bacteria</taxon>
        <taxon>Pseudomonadati</taxon>
        <taxon>Pseudomonadota</taxon>
        <taxon>Alphaproteobacteria</taxon>
        <taxon>Hyphomicrobiales</taxon>
        <taxon>Nitrobacteraceae</taxon>
        <taxon>Bradyrhizobium</taxon>
    </lineage>
</organism>
<evidence type="ECO:0000256" key="1">
    <source>
        <dbReference type="SAM" id="MobiDB-lite"/>
    </source>
</evidence>
<keyword evidence="2" id="KW-1133">Transmembrane helix</keyword>
<reference evidence="5" key="3">
    <citation type="submission" date="2024-03" db="EMBL/GenBank/DDBJ databases">
        <authorList>
            <person name="Bromfield E.S.P."/>
            <person name="Cloutier S."/>
        </authorList>
    </citation>
    <scope>NUCLEOTIDE SEQUENCE</scope>
    <source>
        <strain evidence="5">5S5</strain>
    </source>
</reference>
<gene>
    <name evidence="4" type="ORF">HAP48_022755</name>
    <name evidence="5" type="ORF">WDK88_24430</name>
</gene>
<feature type="compositionally biased region" description="Low complexity" evidence="1">
    <location>
        <begin position="119"/>
        <end position="132"/>
    </location>
</feature>
<dbReference type="Pfam" id="PF05036">
    <property type="entry name" value="SPOR"/>
    <property type="match status" value="1"/>
</dbReference>
<proteinExistence type="predicted"/>
<dbReference type="PROSITE" id="PS51724">
    <property type="entry name" value="SPOR"/>
    <property type="match status" value="1"/>
</dbReference>
<keyword evidence="2" id="KW-0812">Transmembrane</keyword>
<dbReference type="Gene3D" id="3.30.70.1070">
    <property type="entry name" value="Sporulation related repeat"/>
    <property type="match status" value="1"/>
</dbReference>
<feature type="region of interest" description="Disordered" evidence="1">
    <location>
        <begin position="1"/>
        <end position="203"/>
    </location>
</feature>
<dbReference type="EMBL" id="CP147711">
    <property type="protein sequence ID" value="WXC76635.1"/>
    <property type="molecule type" value="Genomic_DNA"/>
</dbReference>
<feature type="transmembrane region" description="Helical" evidence="2">
    <location>
        <begin position="207"/>
        <end position="227"/>
    </location>
</feature>
<dbReference type="SUPFAM" id="SSF110997">
    <property type="entry name" value="Sporulation related repeat"/>
    <property type="match status" value="1"/>
</dbReference>
<evidence type="ECO:0000259" key="3">
    <source>
        <dbReference type="PROSITE" id="PS51724"/>
    </source>
</evidence>
<feature type="domain" description="SPOR" evidence="3">
    <location>
        <begin position="408"/>
        <end position="494"/>
    </location>
</feature>
<keyword evidence="6" id="KW-1185">Reference proteome</keyword>
<reference evidence="5" key="2">
    <citation type="journal article" date="2021" name="Int. J. Syst. Evol. Microbiol.">
        <title>Bradyrhizobium septentrionale sp. nov. (sv. septentrionale) and Bradyrhizobium quebecense sp. nov. (sv. septentrionale) associated with legumes native to Canada possess rearranged symbiosis genes and numerous insertion sequences.</title>
        <authorList>
            <person name="Bromfield E.S.P."/>
            <person name="Cloutier S."/>
        </authorList>
    </citation>
    <scope>NUCLEOTIDE SEQUENCE</scope>
    <source>
        <strain evidence="5">5S5</strain>
    </source>
</reference>
<evidence type="ECO:0000256" key="2">
    <source>
        <dbReference type="SAM" id="Phobius"/>
    </source>
</evidence>
<dbReference type="InterPro" id="IPR036680">
    <property type="entry name" value="SPOR-like_sf"/>
</dbReference>
<feature type="region of interest" description="Disordered" evidence="1">
    <location>
        <begin position="388"/>
        <end position="407"/>
    </location>
</feature>